<sequence>MNDSSTTLAPEVLLAEIWKDILGADEVGPDDDFFSLGGDSLLALQVIGAAQEQGLTLSLLDLFRNPTPRGACQALADAGPAAQGRATDLLSPLDRARVPDDAEDAFPAARLQLGLIYESLVSDGAFYLDVISRTVNRPLDADVLRSALDRLSRRHPTLRTRFDLGTFSEPMQLVLRDAPIPLTLDDHEGLDEESAAARYEEAMAELGRPFDAERAPLLRVHAARLDADRFRLSYSFHHAILDGWSEAVFFNELVRGYAALLAGEELALPEPVPYAEFVRLEREAVADPACARHFEGLKELLPAQRSTSVEAPDHHKVSATVPADDARRLDELAAASGLPVKSLLFAAACAAVGAAWETPTPVVGLLLNGRPERTGADVTLGLFLNQLPVRLDLTGADWRTAGRLALDAENDLLPHRRFPHSEVRRLLGHNPFEVTFNYVRFHPRDELLTAGLLAVEEDMRDHTSLPVRIEALNETAGSGLSLHVTADVNRCGDDLPGDLLAKLLGAVHALVTTPDGPVGVR</sequence>
<gene>
    <name evidence="1" type="ORF">V2W30_26870</name>
</gene>
<evidence type="ECO:0000313" key="2">
    <source>
        <dbReference type="Proteomes" id="UP001432251"/>
    </source>
</evidence>
<keyword evidence="2" id="KW-1185">Reference proteome</keyword>
<name>A0ACD5AL97_9ACTN</name>
<organism evidence="1 2">
    <name type="scientific">Streptomyces citrinus</name>
    <dbReference type="NCBI Taxonomy" id="3118173"/>
    <lineage>
        <taxon>Bacteria</taxon>
        <taxon>Bacillati</taxon>
        <taxon>Actinomycetota</taxon>
        <taxon>Actinomycetes</taxon>
        <taxon>Kitasatosporales</taxon>
        <taxon>Streptomycetaceae</taxon>
        <taxon>Streptomyces</taxon>
    </lineage>
</organism>
<reference evidence="1" key="1">
    <citation type="journal article" date="2025" name="Int. J. Syst. Evol. Microbiol.">
        <title>Streptomyces citrinus sp. nov., with yellow diffusible pigment.</title>
        <authorList>
            <person name="He Y."/>
            <person name="Yang E."/>
            <person name="Xu J."/>
            <person name="Sun Y."/>
            <person name="Sun L."/>
        </authorList>
    </citation>
    <scope>NUCLEOTIDE SEQUENCE</scope>
    <source>
        <strain evidence="1">Q6</strain>
    </source>
</reference>
<evidence type="ECO:0000313" key="1">
    <source>
        <dbReference type="EMBL" id="WWQ66598.1"/>
    </source>
</evidence>
<dbReference type="EMBL" id="CP146022">
    <property type="protein sequence ID" value="WWQ66598.1"/>
    <property type="molecule type" value="Genomic_DNA"/>
</dbReference>
<protein>
    <submittedName>
        <fullName evidence="1">Condensation domain-containing protein</fullName>
    </submittedName>
</protein>
<proteinExistence type="predicted"/>
<accession>A0ACD5AL97</accession>
<dbReference type="Proteomes" id="UP001432251">
    <property type="component" value="Chromosome"/>
</dbReference>